<keyword evidence="2" id="KW-0732">Signal</keyword>
<name>A0ABN8N908_9CNID</name>
<proteinExistence type="predicted"/>
<feature type="compositionally biased region" description="Basic and acidic residues" evidence="1">
    <location>
        <begin position="32"/>
        <end position="45"/>
    </location>
</feature>
<evidence type="ECO:0000256" key="1">
    <source>
        <dbReference type="SAM" id="MobiDB-lite"/>
    </source>
</evidence>
<reference evidence="3 4" key="1">
    <citation type="submission" date="2022-05" db="EMBL/GenBank/DDBJ databases">
        <authorList>
            <consortium name="Genoscope - CEA"/>
            <person name="William W."/>
        </authorList>
    </citation>
    <scope>NUCLEOTIDE SEQUENCE [LARGE SCALE GENOMIC DNA]</scope>
</reference>
<comment type="caution">
    <text evidence="3">The sequence shown here is derived from an EMBL/GenBank/DDBJ whole genome shotgun (WGS) entry which is preliminary data.</text>
</comment>
<gene>
    <name evidence="3" type="ORF">PLOB_00006731</name>
</gene>
<evidence type="ECO:0000313" key="4">
    <source>
        <dbReference type="Proteomes" id="UP001159405"/>
    </source>
</evidence>
<dbReference type="EMBL" id="CALNXK010000013">
    <property type="protein sequence ID" value="CAH3045012.1"/>
    <property type="molecule type" value="Genomic_DNA"/>
</dbReference>
<evidence type="ECO:0000313" key="3">
    <source>
        <dbReference type="EMBL" id="CAH3045012.1"/>
    </source>
</evidence>
<accession>A0ABN8N908</accession>
<keyword evidence="4" id="KW-1185">Reference proteome</keyword>
<organism evidence="3 4">
    <name type="scientific">Porites lobata</name>
    <dbReference type="NCBI Taxonomy" id="104759"/>
    <lineage>
        <taxon>Eukaryota</taxon>
        <taxon>Metazoa</taxon>
        <taxon>Cnidaria</taxon>
        <taxon>Anthozoa</taxon>
        <taxon>Hexacorallia</taxon>
        <taxon>Scleractinia</taxon>
        <taxon>Fungiina</taxon>
        <taxon>Poritidae</taxon>
        <taxon>Porites</taxon>
    </lineage>
</organism>
<evidence type="ECO:0000256" key="2">
    <source>
        <dbReference type="SAM" id="SignalP"/>
    </source>
</evidence>
<feature type="region of interest" description="Disordered" evidence="1">
    <location>
        <begin position="24"/>
        <end position="85"/>
    </location>
</feature>
<feature type="chain" id="PRO_5046413018" evidence="2">
    <location>
        <begin position="17"/>
        <end position="120"/>
    </location>
</feature>
<protein>
    <submittedName>
        <fullName evidence="3">Uncharacterized protein</fullName>
    </submittedName>
</protein>
<feature type="compositionally biased region" description="Acidic residues" evidence="1">
    <location>
        <begin position="49"/>
        <end position="65"/>
    </location>
</feature>
<feature type="signal peptide" evidence="2">
    <location>
        <begin position="1"/>
        <end position="16"/>
    </location>
</feature>
<dbReference type="Proteomes" id="UP001159405">
    <property type="component" value="Unassembled WGS sequence"/>
</dbReference>
<sequence>MRIVVAVFFLFSVAVAFILNENLAQEDPNSPAEEHELLNGEDENKLGLLDDENDEPGLSDDEDGFEPGLSDHKEENEAGLLNYMQNKKVENKEGRAANEHDTNLRCPCLRVCGSCNCCFV</sequence>